<dbReference type="OMA" id="VSWFLDA"/>
<feature type="transmembrane region" description="Helical" evidence="1">
    <location>
        <begin position="13"/>
        <end position="37"/>
    </location>
</feature>
<dbReference type="RefSeq" id="XP_007332810.1">
    <property type="nucleotide sequence ID" value="XM_007332748.1"/>
</dbReference>
<dbReference type="HOGENOM" id="CLU_115479_0_0_1"/>
<name>K5X0L9_AGABU</name>
<protein>
    <submittedName>
        <fullName evidence="2">Uncharacterized protein</fullName>
    </submittedName>
</protein>
<dbReference type="Proteomes" id="UP000008493">
    <property type="component" value="Unassembled WGS sequence"/>
</dbReference>
<organism evidence="2 3">
    <name type="scientific">Agaricus bisporus var. burnettii (strain JB137-S8 / ATCC MYA-4627 / FGSC 10392)</name>
    <name type="common">White button mushroom</name>
    <dbReference type="NCBI Taxonomy" id="597362"/>
    <lineage>
        <taxon>Eukaryota</taxon>
        <taxon>Fungi</taxon>
        <taxon>Dikarya</taxon>
        <taxon>Basidiomycota</taxon>
        <taxon>Agaricomycotina</taxon>
        <taxon>Agaricomycetes</taxon>
        <taxon>Agaricomycetidae</taxon>
        <taxon>Agaricales</taxon>
        <taxon>Agaricineae</taxon>
        <taxon>Agaricaceae</taxon>
        <taxon>Agaricus</taxon>
    </lineage>
</organism>
<keyword evidence="1" id="KW-0472">Membrane</keyword>
<dbReference type="EMBL" id="JH971401">
    <property type="protein sequence ID" value="EKM76648.1"/>
    <property type="molecule type" value="Genomic_DNA"/>
</dbReference>
<dbReference type="eggNOG" id="ENOG502SYTQ">
    <property type="taxonomic scope" value="Eukaryota"/>
</dbReference>
<proteinExistence type="predicted"/>
<keyword evidence="1" id="KW-1133">Transmembrane helix</keyword>
<keyword evidence="1" id="KW-0812">Transmembrane</keyword>
<feature type="transmembrane region" description="Helical" evidence="1">
    <location>
        <begin position="58"/>
        <end position="77"/>
    </location>
</feature>
<keyword evidence="3" id="KW-1185">Reference proteome</keyword>
<reference evidence="3" key="1">
    <citation type="journal article" date="2012" name="Proc. Natl. Acad. Sci. U.S.A.">
        <title>Genome sequence of the button mushroom Agaricus bisporus reveals mechanisms governing adaptation to a humic-rich ecological niche.</title>
        <authorList>
            <person name="Morin E."/>
            <person name="Kohler A."/>
            <person name="Baker A.R."/>
            <person name="Foulongne-Oriol M."/>
            <person name="Lombard V."/>
            <person name="Nagy L.G."/>
            <person name="Ohm R.A."/>
            <person name="Patyshakuliyeva A."/>
            <person name="Brun A."/>
            <person name="Aerts A.L."/>
            <person name="Bailey A.M."/>
            <person name="Billette C."/>
            <person name="Coutinho P.M."/>
            <person name="Deakin G."/>
            <person name="Doddapaneni H."/>
            <person name="Floudas D."/>
            <person name="Grimwood J."/>
            <person name="Hilden K."/>
            <person name="Kuees U."/>
            <person name="LaButti K.M."/>
            <person name="Lapidus A."/>
            <person name="Lindquist E.A."/>
            <person name="Lucas S.M."/>
            <person name="Murat C."/>
            <person name="Riley R.W."/>
            <person name="Salamov A.A."/>
            <person name="Schmutz J."/>
            <person name="Subramanian V."/>
            <person name="Woesten H.A.B."/>
            <person name="Xu J."/>
            <person name="Eastwood D.C."/>
            <person name="Foster G.D."/>
            <person name="Sonnenberg A.S."/>
            <person name="Cullen D."/>
            <person name="de Vries R.P."/>
            <person name="Lundell T."/>
            <person name="Hibbett D.S."/>
            <person name="Henrissat B."/>
            <person name="Burton K.S."/>
            <person name="Kerrigan R.W."/>
            <person name="Challen M.P."/>
            <person name="Grigoriev I.V."/>
            <person name="Martin F."/>
        </authorList>
    </citation>
    <scope>NUCLEOTIDE SEQUENCE [LARGE SCALE GENOMIC DNA]</scope>
    <source>
        <strain evidence="3">JB137-S8 / ATCC MYA-4627 / FGSC 10392</strain>
    </source>
</reference>
<gene>
    <name evidence="2" type="ORF">AGABI1DRAFT_115732</name>
</gene>
<evidence type="ECO:0000256" key="1">
    <source>
        <dbReference type="SAM" id="Phobius"/>
    </source>
</evidence>
<dbReference type="AlphaFoldDB" id="K5X0L9"/>
<dbReference type="KEGG" id="abp:AGABI1DRAFT115732"/>
<evidence type="ECO:0000313" key="3">
    <source>
        <dbReference type="Proteomes" id="UP000008493"/>
    </source>
</evidence>
<dbReference type="InParanoid" id="K5X0L9"/>
<evidence type="ECO:0000313" key="2">
    <source>
        <dbReference type="EMBL" id="EKM76648.1"/>
    </source>
</evidence>
<sequence>MSSPSSTTEASPALLPLLLPYILSTLHKATHLTLLLYKNLFTFLTFLSKTTLLSPLSYILAPLLTFTSIVFSLTFRVPYSFVSWFLDAVFPLYVFCGVACIVGGLLGYCGRLISRNMIKAVTEEYTEVYTNEDMKKEEDVVERSAKRRKVDRESGRIKFEDL</sequence>
<feature type="transmembrane region" description="Helical" evidence="1">
    <location>
        <begin position="89"/>
        <end position="109"/>
    </location>
</feature>
<dbReference type="GeneID" id="18824836"/>
<dbReference type="OrthoDB" id="3366475at2759"/>
<accession>K5X0L9</accession>